<dbReference type="Proteomes" id="UP000265768">
    <property type="component" value="Unassembled WGS sequence"/>
</dbReference>
<accession>A0A3A3ZW83</accession>
<dbReference type="OrthoDB" id="4299905at2"/>
<gene>
    <name evidence="1" type="ORF">D5H75_40735</name>
</gene>
<comment type="caution">
    <text evidence="1">The sequence shown here is derived from an EMBL/GenBank/DDBJ whole genome shotgun (WGS) entry which is preliminary data.</text>
</comment>
<evidence type="ECO:0000313" key="2">
    <source>
        <dbReference type="Proteomes" id="UP000265768"/>
    </source>
</evidence>
<proteinExistence type="predicted"/>
<dbReference type="EMBL" id="QZEY01000060">
    <property type="protein sequence ID" value="RJL18358.1"/>
    <property type="molecule type" value="Genomic_DNA"/>
</dbReference>
<dbReference type="RefSeq" id="WP_119931986.1">
    <property type="nucleotide sequence ID" value="NZ_QZEY01000060.1"/>
</dbReference>
<reference evidence="1 2" key="1">
    <citation type="submission" date="2018-09" db="EMBL/GenBank/DDBJ databases">
        <title>YIM 75507 draft genome.</title>
        <authorList>
            <person name="Tang S."/>
            <person name="Feng Y."/>
        </authorList>
    </citation>
    <scope>NUCLEOTIDE SEQUENCE [LARGE SCALE GENOMIC DNA]</scope>
    <source>
        <strain evidence="1 2">YIM 75507</strain>
    </source>
</reference>
<protein>
    <submittedName>
        <fullName evidence="1">Plasmid replication, integration and excision activator</fullName>
    </submittedName>
</protein>
<name>A0A3A3ZW83_9ACTN</name>
<dbReference type="AlphaFoldDB" id="A0A3A3ZW83"/>
<sequence>MPVHFGQVFPHGCYAVGQVEPVRDFDASTRDRFVQGRDAATGELLWQVEVLDADPEARDKTVKVKLIAPVQPVLPDSGGAPFVPVEFDGMTVTPWVNGNNRLAYSIKAQAVRAAKAGARPHAATGKEAAA</sequence>
<keyword evidence="2" id="KW-1185">Reference proteome</keyword>
<evidence type="ECO:0000313" key="1">
    <source>
        <dbReference type="EMBL" id="RJL18358.1"/>
    </source>
</evidence>
<organism evidence="1 2">
    <name type="scientific">Bailinhaonella thermotolerans</name>
    <dbReference type="NCBI Taxonomy" id="1070861"/>
    <lineage>
        <taxon>Bacteria</taxon>
        <taxon>Bacillati</taxon>
        <taxon>Actinomycetota</taxon>
        <taxon>Actinomycetes</taxon>
        <taxon>Streptosporangiales</taxon>
        <taxon>Streptosporangiaceae</taxon>
        <taxon>Bailinhaonella</taxon>
    </lineage>
</organism>